<comment type="caution">
    <text evidence="10">The sequence shown here is derived from an EMBL/GenBank/DDBJ whole genome shotgun (WGS) entry which is preliminary data.</text>
</comment>
<evidence type="ECO:0000256" key="5">
    <source>
        <dbReference type="ARBA" id="ARBA00022747"/>
    </source>
</evidence>
<dbReference type="InterPro" id="IPR029063">
    <property type="entry name" value="SAM-dependent_MTases_sf"/>
</dbReference>
<dbReference type="SUPFAM" id="SSF53335">
    <property type="entry name" value="S-adenosyl-L-methionine-dependent methyltransferases"/>
    <property type="match status" value="1"/>
</dbReference>
<organism evidence="10 11">
    <name type="scientific">Candidatus Ordinivivax streblomastigis</name>
    <dbReference type="NCBI Taxonomy" id="2540710"/>
    <lineage>
        <taxon>Bacteria</taxon>
        <taxon>Pseudomonadati</taxon>
        <taxon>Bacteroidota</taxon>
        <taxon>Bacteroidia</taxon>
        <taxon>Bacteroidales</taxon>
        <taxon>Candidatus Ordinivivax</taxon>
    </lineage>
</organism>
<dbReference type="Pfam" id="PF07669">
    <property type="entry name" value="Eco57I"/>
    <property type="match status" value="1"/>
</dbReference>
<gene>
    <name evidence="10" type="ORF">EZS26_001162</name>
</gene>
<keyword evidence="3" id="KW-0808">Transferase</keyword>
<accession>A0A5M8P2G2</accession>
<proteinExistence type="predicted"/>
<comment type="catalytic activity">
    <reaction evidence="7">
        <text>a 2'-deoxyadenosine in DNA + S-adenosyl-L-methionine = an N(6)-methyl-2'-deoxyadenosine in DNA + S-adenosyl-L-homocysteine + H(+)</text>
        <dbReference type="Rhea" id="RHEA:15197"/>
        <dbReference type="Rhea" id="RHEA-COMP:12418"/>
        <dbReference type="Rhea" id="RHEA-COMP:12419"/>
        <dbReference type="ChEBI" id="CHEBI:15378"/>
        <dbReference type="ChEBI" id="CHEBI:57856"/>
        <dbReference type="ChEBI" id="CHEBI:59789"/>
        <dbReference type="ChEBI" id="CHEBI:90615"/>
        <dbReference type="ChEBI" id="CHEBI:90616"/>
        <dbReference type="EC" id="2.1.1.72"/>
    </reaction>
</comment>
<dbReference type="Gene3D" id="3.40.50.150">
    <property type="entry name" value="Vaccinia Virus protein VP39"/>
    <property type="match status" value="1"/>
</dbReference>
<dbReference type="InterPro" id="IPR002052">
    <property type="entry name" value="DNA_methylase_N6_adenine_CS"/>
</dbReference>
<dbReference type="PANTHER" id="PTHR33841:SF1">
    <property type="entry name" value="DNA METHYLTRANSFERASE A"/>
    <property type="match status" value="1"/>
</dbReference>
<dbReference type="Pfam" id="PF12950">
    <property type="entry name" value="TaqI_C"/>
    <property type="match status" value="1"/>
</dbReference>
<keyword evidence="4" id="KW-0949">S-adenosyl-L-methionine</keyword>
<evidence type="ECO:0000256" key="3">
    <source>
        <dbReference type="ARBA" id="ARBA00022679"/>
    </source>
</evidence>
<dbReference type="AlphaFoldDB" id="A0A5M8P2G2"/>
<evidence type="ECO:0000313" key="10">
    <source>
        <dbReference type="EMBL" id="KAA6302655.1"/>
    </source>
</evidence>
<dbReference type="EC" id="2.1.1.72" evidence="1"/>
<evidence type="ECO:0000259" key="9">
    <source>
        <dbReference type="Pfam" id="PF12950"/>
    </source>
</evidence>
<dbReference type="InterPro" id="IPR011639">
    <property type="entry name" value="MethylTrfase_TaqI-like_dom"/>
</dbReference>
<dbReference type="GO" id="GO:0003677">
    <property type="term" value="F:DNA binding"/>
    <property type="evidence" value="ECO:0007669"/>
    <property type="project" value="UniProtKB-KW"/>
</dbReference>
<dbReference type="SUPFAM" id="SSF116734">
    <property type="entry name" value="DNA methylase specificity domain"/>
    <property type="match status" value="1"/>
</dbReference>
<keyword evidence="5" id="KW-0680">Restriction system</keyword>
<dbReference type="Proteomes" id="UP000324575">
    <property type="component" value="Unassembled WGS sequence"/>
</dbReference>
<evidence type="ECO:0000256" key="4">
    <source>
        <dbReference type="ARBA" id="ARBA00022691"/>
    </source>
</evidence>
<dbReference type="PANTHER" id="PTHR33841">
    <property type="entry name" value="DNA METHYLTRANSFERASE YEEA-RELATED"/>
    <property type="match status" value="1"/>
</dbReference>
<dbReference type="EMBL" id="SNRX01000006">
    <property type="protein sequence ID" value="KAA6302655.1"/>
    <property type="molecule type" value="Genomic_DNA"/>
</dbReference>
<dbReference type="InterPro" id="IPR050953">
    <property type="entry name" value="N4_N6_ade-DNA_methylase"/>
</dbReference>
<keyword evidence="10" id="KW-0378">Hydrolase</keyword>
<dbReference type="InterPro" id="IPR023135">
    <property type="entry name" value="N6_DNA_MeTrfase_TaqI_C"/>
</dbReference>
<dbReference type="InterPro" id="IPR025931">
    <property type="entry name" value="TaqI_C"/>
</dbReference>
<feature type="domain" description="Type II methyltransferase M.TaqI-like" evidence="8">
    <location>
        <begin position="10"/>
        <end position="110"/>
    </location>
</feature>
<protein>
    <recommendedName>
        <fullName evidence="1">site-specific DNA-methyltransferase (adenine-specific)</fullName>
        <ecNumber evidence="1">2.1.1.72</ecNumber>
    </recommendedName>
</protein>
<evidence type="ECO:0000313" key="11">
    <source>
        <dbReference type="Proteomes" id="UP000324575"/>
    </source>
</evidence>
<dbReference type="Gene3D" id="3.90.220.10">
    <property type="entry name" value="Adenine-n6-DNA-methyltransferase Taqi, Chain A, domain 2"/>
    <property type="match status" value="1"/>
</dbReference>
<evidence type="ECO:0000256" key="6">
    <source>
        <dbReference type="ARBA" id="ARBA00023125"/>
    </source>
</evidence>
<name>A0A5M8P2G2_9BACT</name>
<reference evidence="10 11" key="1">
    <citation type="submission" date="2019-03" db="EMBL/GenBank/DDBJ databases">
        <title>Single cell metagenomics reveals metabolic interactions within the superorganism composed of flagellate Streblomastix strix and complex community of Bacteroidetes bacteria on its surface.</title>
        <authorList>
            <person name="Treitli S.C."/>
            <person name="Kolisko M."/>
            <person name="Husnik F."/>
            <person name="Keeling P."/>
            <person name="Hampl V."/>
        </authorList>
    </citation>
    <scope>NUCLEOTIDE SEQUENCE [LARGE SCALE GENOMIC DNA]</scope>
    <source>
        <strain evidence="10">St1</strain>
    </source>
</reference>
<evidence type="ECO:0000256" key="2">
    <source>
        <dbReference type="ARBA" id="ARBA00022603"/>
    </source>
</evidence>
<dbReference type="GO" id="GO:0016787">
    <property type="term" value="F:hydrolase activity"/>
    <property type="evidence" value="ECO:0007669"/>
    <property type="project" value="UniProtKB-KW"/>
</dbReference>
<sequence>MTCSIRHAFHPEYKGGFDVVIGNPPYVLCQPSNTPENILNYYKQFEVASYKIDLFHLFFEQGIKLLKANGKLGYITPNTYLTNKYIKPLRAFILNNTDINYLVQHDETVFVDASVDVATIILSKQKEAENNILLLKSSDNSFIEIGYKNQKDWNKDADCIFNIKSDFNIDTTNCVQLGEICNTYFGIQAFDRKSSISNKKGNDHFLEVIDGGDIYPYSYAIPTKYFNYIDSNIKSGGDWKVYEQERIVIRQIGQIPIVGMSRKDILASNTLYSVYPKTDDYKLQYILCILNSAVIKKYWLSKYSDSKQLFPKIKGYQLRELPIKAIQLSDQQVFISLADQMLSFNFDLQTKRQRFLKRLADNFSEIKITGALEHFDELQFKQFLTELQKQKITLSLKQQDEWEEYFTEYQSECRNFVNQIEATDKEIEGMVYALYGLTEEEVKIIEN</sequence>
<dbReference type="PROSITE" id="PS00092">
    <property type="entry name" value="N6_MTASE"/>
    <property type="match status" value="1"/>
</dbReference>
<dbReference type="PRINTS" id="PR00507">
    <property type="entry name" value="N12N6MTFRASE"/>
</dbReference>
<dbReference type="GO" id="GO:0032259">
    <property type="term" value="P:methylation"/>
    <property type="evidence" value="ECO:0007669"/>
    <property type="project" value="UniProtKB-KW"/>
</dbReference>
<keyword evidence="2" id="KW-0489">Methyltransferase</keyword>
<dbReference type="GO" id="GO:0009307">
    <property type="term" value="P:DNA restriction-modification system"/>
    <property type="evidence" value="ECO:0007669"/>
    <property type="project" value="UniProtKB-KW"/>
</dbReference>
<evidence type="ECO:0000256" key="7">
    <source>
        <dbReference type="ARBA" id="ARBA00047942"/>
    </source>
</evidence>
<keyword evidence="6" id="KW-0238">DNA-binding</keyword>
<evidence type="ECO:0000256" key="1">
    <source>
        <dbReference type="ARBA" id="ARBA00011900"/>
    </source>
</evidence>
<dbReference type="GO" id="GO:0009007">
    <property type="term" value="F:site-specific DNA-methyltransferase (adenine-specific) activity"/>
    <property type="evidence" value="ECO:0007669"/>
    <property type="project" value="UniProtKB-EC"/>
</dbReference>
<feature type="domain" description="TaqI-like C-terminal specificity" evidence="9">
    <location>
        <begin position="207"/>
        <end position="323"/>
    </location>
</feature>
<evidence type="ECO:0000259" key="8">
    <source>
        <dbReference type="Pfam" id="PF07669"/>
    </source>
</evidence>